<organism evidence="1 2">
    <name type="scientific">Solanum verrucosum</name>
    <dbReference type="NCBI Taxonomy" id="315347"/>
    <lineage>
        <taxon>Eukaryota</taxon>
        <taxon>Viridiplantae</taxon>
        <taxon>Streptophyta</taxon>
        <taxon>Embryophyta</taxon>
        <taxon>Tracheophyta</taxon>
        <taxon>Spermatophyta</taxon>
        <taxon>Magnoliopsida</taxon>
        <taxon>eudicotyledons</taxon>
        <taxon>Gunneridae</taxon>
        <taxon>Pentapetalae</taxon>
        <taxon>asterids</taxon>
        <taxon>lamiids</taxon>
        <taxon>Solanales</taxon>
        <taxon>Solanaceae</taxon>
        <taxon>Solanoideae</taxon>
        <taxon>Solaneae</taxon>
        <taxon>Solanum</taxon>
    </lineage>
</organism>
<sequence>MLSLNNIGPILVLLPRIWDLVKLRALFISACSFIDLDTDEPFLIVEDSKLEKLRVLGTVVLSYSKDTEDIFKRLPNLQHLIFVLKESWDFSKERYWFPKLEMLDELELLNGGEWNMGEEDTFENLKFLKLEQVTLAMWDVGEESFPVLEKLELWGCHKLTEIPPSVGDICSLKIIKLVESPQLEDSAMKIKEYIEDMRGGDELQILGLNNIPL</sequence>
<dbReference type="PANTHER" id="PTHR15140">
    <property type="entry name" value="TUBULIN-SPECIFIC CHAPERONE E"/>
    <property type="match status" value="1"/>
</dbReference>
<reference evidence="1" key="1">
    <citation type="submission" date="2023-08" db="EMBL/GenBank/DDBJ databases">
        <title>A de novo genome assembly of Solanum verrucosum Schlechtendal, a Mexican diploid species geographically isolated from the other diploid A-genome species in potato relatives.</title>
        <authorList>
            <person name="Hosaka K."/>
        </authorList>
    </citation>
    <scope>NUCLEOTIDE SEQUENCE</scope>
    <source>
        <tissue evidence="1">Young leaves</tissue>
    </source>
</reference>
<protein>
    <submittedName>
        <fullName evidence="1">Uncharacterized protein</fullName>
    </submittedName>
</protein>
<evidence type="ECO:0000313" key="1">
    <source>
        <dbReference type="EMBL" id="WMV32371.1"/>
    </source>
</evidence>
<keyword evidence="2" id="KW-1185">Reference proteome</keyword>
<dbReference type="Proteomes" id="UP001234989">
    <property type="component" value="Chromosome 6"/>
</dbReference>
<dbReference type="Gene3D" id="3.80.10.10">
    <property type="entry name" value="Ribonuclease Inhibitor"/>
    <property type="match status" value="1"/>
</dbReference>
<dbReference type="InterPro" id="IPR032675">
    <property type="entry name" value="LRR_dom_sf"/>
</dbReference>
<evidence type="ECO:0000313" key="2">
    <source>
        <dbReference type="Proteomes" id="UP001234989"/>
    </source>
</evidence>
<dbReference type="EMBL" id="CP133617">
    <property type="protein sequence ID" value="WMV32371.1"/>
    <property type="molecule type" value="Genomic_DNA"/>
</dbReference>
<dbReference type="PANTHER" id="PTHR15140:SF52">
    <property type="entry name" value="LATE BLIGHT RESISTANCE PROTEIN HOMOLOG R1A-4"/>
    <property type="match status" value="1"/>
</dbReference>
<proteinExistence type="predicted"/>
<name>A0AAF0QZB5_SOLVR</name>
<accession>A0AAF0QZB5</accession>
<dbReference type="AlphaFoldDB" id="A0AAF0QZB5"/>
<gene>
    <name evidence="1" type="ORF">MTR67_025756</name>
</gene>
<dbReference type="SUPFAM" id="SSF52047">
    <property type="entry name" value="RNI-like"/>
    <property type="match status" value="1"/>
</dbReference>